<dbReference type="SMART" id="SM00380">
    <property type="entry name" value="AP2"/>
    <property type="match status" value="1"/>
</dbReference>
<evidence type="ECO:0000313" key="2">
    <source>
        <dbReference type="Proteomes" id="UP001472677"/>
    </source>
</evidence>
<protein>
    <submittedName>
        <fullName evidence="1">Uncharacterized protein</fullName>
    </submittedName>
</protein>
<evidence type="ECO:0000313" key="1">
    <source>
        <dbReference type="EMBL" id="KAK8510862.1"/>
    </source>
</evidence>
<dbReference type="PANTHER" id="PTHR31677">
    <property type="entry name" value="AP2 DOMAIN CLASS TRANSCRIPTION FACTOR"/>
    <property type="match status" value="1"/>
</dbReference>
<dbReference type="PANTHER" id="PTHR31677:SF230">
    <property type="entry name" value="AP2 DOMAIN CLASS TRANSCRIPTION FACTOR"/>
    <property type="match status" value="1"/>
</dbReference>
<dbReference type="InterPro" id="IPR036955">
    <property type="entry name" value="AP2/ERF_dom_sf"/>
</dbReference>
<dbReference type="PRINTS" id="PR00367">
    <property type="entry name" value="ETHRSPELEMNT"/>
</dbReference>
<sequence length="281" mass="31250">MDKAYGYEPVAQTPHQAAPGFTMLQRNKSLYQSNERRGRRKSNEPGRFLGVRRRPWGRYAAEIRDPTTKERHWLGTFDTAQEAALAYDRAAISMKGTQARTNFVYTCNTSPFDVQSAFLLPTSYQALDLNTCQSQPPQQATNHNFGSQPYVPETSIGPKDNGSLSDTGLFFSSSSDDNSGYLACIVPYNCLKPPSNVQNSNENQSHCDSYALPKSNENEFPAGFMSGQQSWEMSCSNELSPIFNHPPLMAEEAFYTCNDNPSSYTVMPSFADVLDSGCSLF</sequence>
<accession>A0ABR2BWC8</accession>
<dbReference type="Pfam" id="PF00847">
    <property type="entry name" value="AP2"/>
    <property type="match status" value="1"/>
</dbReference>
<dbReference type="Proteomes" id="UP001472677">
    <property type="component" value="Unassembled WGS sequence"/>
</dbReference>
<name>A0ABR2BWC8_9ROSI</name>
<dbReference type="PROSITE" id="PS51032">
    <property type="entry name" value="AP2_ERF"/>
    <property type="match status" value="1"/>
</dbReference>
<dbReference type="Gene3D" id="3.30.730.10">
    <property type="entry name" value="AP2/ERF domain"/>
    <property type="match status" value="1"/>
</dbReference>
<dbReference type="CDD" id="cd00018">
    <property type="entry name" value="AP2"/>
    <property type="match status" value="1"/>
</dbReference>
<proteinExistence type="predicted"/>
<dbReference type="SUPFAM" id="SSF54171">
    <property type="entry name" value="DNA-binding domain"/>
    <property type="match status" value="1"/>
</dbReference>
<organism evidence="1 2">
    <name type="scientific">Hibiscus sabdariffa</name>
    <name type="common">roselle</name>
    <dbReference type="NCBI Taxonomy" id="183260"/>
    <lineage>
        <taxon>Eukaryota</taxon>
        <taxon>Viridiplantae</taxon>
        <taxon>Streptophyta</taxon>
        <taxon>Embryophyta</taxon>
        <taxon>Tracheophyta</taxon>
        <taxon>Spermatophyta</taxon>
        <taxon>Magnoliopsida</taxon>
        <taxon>eudicotyledons</taxon>
        <taxon>Gunneridae</taxon>
        <taxon>Pentapetalae</taxon>
        <taxon>rosids</taxon>
        <taxon>malvids</taxon>
        <taxon>Malvales</taxon>
        <taxon>Malvaceae</taxon>
        <taxon>Malvoideae</taxon>
        <taxon>Hibiscus</taxon>
    </lineage>
</organism>
<keyword evidence="2" id="KW-1185">Reference proteome</keyword>
<gene>
    <name evidence="1" type="ORF">V6N12_036776</name>
</gene>
<reference evidence="1 2" key="1">
    <citation type="journal article" date="2024" name="G3 (Bethesda)">
        <title>Genome assembly of Hibiscus sabdariffa L. provides insights into metabolisms of medicinal natural products.</title>
        <authorList>
            <person name="Kim T."/>
        </authorList>
    </citation>
    <scope>NUCLEOTIDE SEQUENCE [LARGE SCALE GENOMIC DNA]</scope>
    <source>
        <strain evidence="1">TK-2024</strain>
        <tissue evidence="1">Old leaves</tissue>
    </source>
</reference>
<comment type="caution">
    <text evidence="1">The sequence shown here is derived from an EMBL/GenBank/DDBJ whole genome shotgun (WGS) entry which is preliminary data.</text>
</comment>
<dbReference type="EMBL" id="JBBPBM010000080">
    <property type="protein sequence ID" value="KAK8510862.1"/>
    <property type="molecule type" value="Genomic_DNA"/>
</dbReference>
<dbReference type="InterPro" id="IPR016177">
    <property type="entry name" value="DNA-bd_dom_sf"/>
</dbReference>
<dbReference type="InterPro" id="IPR001471">
    <property type="entry name" value="AP2/ERF_dom"/>
</dbReference>